<accession>A0A2V1HVL0</accession>
<dbReference type="Proteomes" id="UP000244893">
    <property type="component" value="Unassembled WGS sequence"/>
</dbReference>
<dbReference type="EMBL" id="QEOP01000001">
    <property type="protein sequence ID" value="PVZ95119.1"/>
    <property type="molecule type" value="Genomic_DNA"/>
</dbReference>
<keyword evidence="2" id="KW-1185">Reference proteome</keyword>
<sequence length="143" mass="15057">MTATATLSGAVDGGFGIDRDYSLAGALARLVDRFVGAFGISESTQTLDEGLWFVRTLRGGGFEVLPYRRGRLAFTAQAADSLLRMGSRDVIRVREVLDSLAASARRDAPAATADRASLFVAGDSLVLADYPSDGPAMVVTQLA</sequence>
<reference evidence="1 2" key="1">
    <citation type="submission" date="2018-05" db="EMBL/GenBank/DDBJ databases">
        <title>Amnibacterium sp. M8JJ-5, whole genome shotgun sequence.</title>
        <authorList>
            <person name="Tuo L."/>
        </authorList>
    </citation>
    <scope>NUCLEOTIDE SEQUENCE [LARGE SCALE GENOMIC DNA]</scope>
    <source>
        <strain evidence="1 2">M8JJ-5</strain>
    </source>
</reference>
<evidence type="ECO:0000313" key="1">
    <source>
        <dbReference type="EMBL" id="PVZ95119.1"/>
    </source>
</evidence>
<protein>
    <submittedName>
        <fullName evidence="1">Uncharacterized protein</fullName>
    </submittedName>
</protein>
<gene>
    <name evidence="1" type="ORF">DDQ50_00880</name>
</gene>
<dbReference type="RefSeq" id="WP_116754857.1">
    <property type="nucleotide sequence ID" value="NZ_JBHUEX010000001.1"/>
</dbReference>
<proteinExistence type="predicted"/>
<organism evidence="1 2">
    <name type="scientific">Amnibacterium flavum</name>
    <dbReference type="NCBI Taxonomy" id="2173173"/>
    <lineage>
        <taxon>Bacteria</taxon>
        <taxon>Bacillati</taxon>
        <taxon>Actinomycetota</taxon>
        <taxon>Actinomycetes</taxon>
        <taxon>Micrococcales</taxon>
        <taxon>Microbacteriaceae</taxon>
        <taxon>Amnibacterium</taxon>
    </lineage>
</organism>
<evidence type="ECO:0000313" key="2">
    <source>
        <dbReference type="Proteomes" id="UP000244893"/>
    </source>
</evidence>
<comment type="caution">
    <text evidence="1">The sequence shown here is derived from an EMBL/GenBank/DDBJ whole genome shotgun (WGS) entry which is preliminary data.</text>
</comment>
<name>A0A2V1HVL0_9MICO</name>
<dbReference type="AlphaFoldDB" id="A0A2V1HVL0"/>